<dbReference type="Gene3D" id="2.40.420.20">
    <property type="match status" value="1"/>
</dbReference>
<evidence type="ECO:0000313" key="7">
    <source>
        <dbReference type="Proteomes" id="UP000006062"/>
    </source>
</evidence>
<evidence type="ECO:0000259" key="5">
    <source>
        <dbReference type="Pfam" id="PF25967"/>
    </source>
</evidence>
<feature type="chain" id="PRO_5003682767" evidence="3">
    <location>
        <begin position="20"/>
        <end position="393"/>
    </location>
</feature>
<feature type="signal peptide" evidence="3">
    <location>
        <begin position="1"/>
        <end position="19"/>
    </location>
</feature>
<reference evidence="6 7" key="1">
    <citation type="submission" date="2012-06" db="EMBL/GenBank/DDBJ databases">
        <title>Complete sequence of Thiocystis violascens DSM 198.</title>
        <authorList>
            <consortium name="US DOE Joint Genome Institute"/>
            <person name="Lucas S."/>
            <person name="Han J."/>
            <person name="Lapidus A."/>
            <person name="Cheng J.-F."/>
            <person name="Goodwin L."/>
            <person name="Pitluck S."/>
            <person name="Peters L."/>
            <person name="Ovchinnikova G."/>
            <person name="Teshima H."/>
            <person name="Detter J.C."/>
            <person name="Han C."/>
            <person name="Tapia R."/>
            <person name="Land M."/>
            <person name="Hauser L."/>
            <person name="Kyrpides N."/>
            <person name="Ivanova N."/>
            <person name="Pagani I."/>
            <person name="Vogl K."/>
            <person name="Liu Z."/>
            <person name="Frigaard N.-U."/>
            <person name="Bryant D."/>
            <person name="Woyke T."/>
        </authorList>
    </citation>
    <scope>NUCLEOTIDE SEQUENCE [LARGE SCALE GENOMIC DNA]</scope>
    <source>
        <strain evidence="7">ATCC 17096 / DSM 198 / 6111</strain>
    </source>
</reference>
<dbReference type="GO" id="GO:0015562">
    <property type="term" value="F:efflux transmembrane transporter activity"/>
    <property type="evidence" value="ECO:0007669"/>
    <property type="project" value="TreeGrafter"/>
</dbReference>
<dbReference type="RefSeq" id="WP_014777454.1">
    <property type="nucleotide sequence ID" value="NC_018012.1"/>
</dbReference>
<dbReference type="Proteomes" id="UP000006062">
    <property type="component" value="Chromosome"/>
</dbReference>
<proteinExistence type="inferred from homology"/>
<dbReference type="GO" id="GO:1990281">
    <property type="term" value="C:efflux pump complex"/>
    <property type="evidence" value="ECO:0007669"/>
    <property type="project" value="TreeGrafter"/>
</dbReference>
<feature type="compositionally biased region" description="Low complexity" evidence="2">
    <location>
        <begin position="381"/>
        <end position="393"/>
    </location>
</feature>
<name>I3Y7J8_THIV6</name>
<evidence type="ECO:0000256" key="2">
    <source>
        <dbReference type="SAM" id="MobiDB-lite"/>
    </source>
</evidence>
<dbReference type="AlphaFoldDB" id="I3Y7J8"/>
<dbReference type="PANTHER" id="PTHR30469:SF15">
    <property type="entry name" value="HLYD FAMILY OF SECRETION PROTEINS"/>
    <property type="match status" value="1"/>
</dbReference>
<dbReference type="Gene3D" id="2.40.50.100">
    <property type="match status" value="1"/>
</dbReference>
<dbReference type="OrthoDB" id="9806939at2"/>
<dbReference type="EMBL" id="CP003154">
    <property type="protein sequence ID" value="AFL72966.1"/>
    <property type="molecule type" value="Genomic_DNA"/>
</dbReference>
<dbReference type="InterPro" id="IPR058627">
    <property type="entry name" value="MdtA-like_C"/>
</dbReference>
<comment type="similarity">
    <text evidence="1">Belongs to the membrane fusion protein (MFP) (TC 8.A.1) family.</text>
</comment>
<dbReference type="SUPFAM" id="SSF111369">
    <property type="entry name" value="HlyD-like secretion proteins"/>
    <property type="match status" value="1"/>
</dbReference>
<dbReference type="InterPro" id="IPR006143">
    <property type="entry name" value="RND_pump_MFP"/>
</dbReference>
<feature type="domain" description="Multidrug resistance protein MdtA-like C-terminal permuted SH3" evidence="5">
    <location>
        <begin position="310"/>
        <end position="365"/>
    </location>
</feature>
<accession>I3Y7J8</accession>
<dbReference type="PANTHER" id="PTHR30469">
    <property type="entry name" value="MULTIDRUG RESISTANCE PROTEIN MDTA"/>
    <property type="match status" value="1"/>
</dbReference>
<dbReference type="InterPro" id="IPR058792">
    <property type="entry name" value="Beta-barrel_RND_2"/>
</dbReference>
<dbReference type="Gene3D" id="2.40.30.170">
    <property type="match status" value="1"/>
</dbReference>
<dbReference type="HOGENOM" id="CLU_018816_14_1_6"/>
<dbReference type="STRING" id="765911.Thivi_0931"/>
<dbReference type="Pfam" id="PF25967">
    <property type="entry name" value="RND-MFP_C"/>
    <property type="match status" value="1"/>
</dbReference>
<feature type="domain" description="CusB-like beta-barrel" evidence="4">
    <location>
        <begin position="227"/>
        <end position="301"/>
    </location>
</feature>
<sequence>MTIPLKPLPILGLASAAVAAWWYSAQPQPIAVRLQSVAIEAVEEIVANTRAGTVSACRRARLAPGAGGQIARLKVKEGDRVHGGQLLLELWNQDLRARATLAERESEADTARARAICLNADNAQREADRQRQLQERRMASEEEVDRAVTAAAAGKANCEAARATARVGDARLGVARAELERTRLLAPFDGIVAEVSGELNEYVTPSPPGIPTPPAVDLIDDACYYISAPIDEVDASSVRVGQGVRVTLDAFGERVFPGRVRRIAPYVLDQEKQSRTVEVEVELDEPPVDSPLLAGYSADVEIVLERRESVLAIPTAAIRAGQPPSVLVLTASGRIEARELGIGLSNWERTQVIAGLEEGERIVLSLDREGVEPGALAVDESSPPAAGSGASGP</sequence>
<keyword evidence="7" id="KW-1185">Reference proteome</keyword>
<protein>
    <submittedName>
        <fullName evidence="6">RND family efflux transporter, MFP subunit</fullName>
    </submittedName>
</protein>
<evidence type="ECO:0000259" key="4">
    <source>
        <dbReference type="Pfam" id="PF25954"/>
    </source>
</evidence>
<gene>
    <name evidence="6" type="ordered locus">Thivi_0931</name>
</gene>
<dbReference type="eggNOG" id="COG0845">
    <property type="taxonomic scope" value="Bacteria"/>
</dbReference>
<dbReference type="KEGG" id="tvi:Thivi_0931"/>
<evidence type="ECO:0000256" key="3">
    <source>
        <dbReference type="SAM" id="SignalP"/>
    </source>
</evidence>
<evidence type="ECO:0000256" key="1">
    <source>
        <dbReference type="ARBA" id="ARBA00009477"/>
    </source>
</evidence>
<dbReference type="NCBIfam" id="TIGR01730">
    <property type="entry name" value="RND_mfp"/>
    <property type="match status" value="1"/>
</dbReference>
<organism evidence="6 7">
    <name type="scientific">Thiocystis violascens (strain ATCC 17096 / DSM 198 / 6111)</name>
    <name type="common">Chromatium violascens</name>
    <dbReference type="NCBI Taxonomy" id="765911"/>
    <lineage>
        <taxon>Bacteria</taxon>
        <taxon>Pseudomonadati</taxon>
        <taxon>Pseudomonadota</taxon>
        <taxon>Gammaproteobacteria</taxon>
        <taxon>Chromatiales</taxon>
        <taxon>Chromatiaceae</taxon>
        <taxon>Thiocystis</taxon>
    </lineage>
</organism>
<dbReference type="Pfam" id="PF25954">
    <property type="entry name" value="Beta-barrel_RND_2"/>
    <property type="match status" value="1"/>
</dbReference>
<keyword evidence="3" id="KW-0732">Signal</keyword>
<evidence type="ECO:0000313" key="6">
    <source>
        <dbReference type="EMBL" id="AFL72966.1"/>
    </source>
</evidence>
<feature type="region of interest" description="Disordered" evidence="2">
    <location>
        <begin position="374"/>
        <end position="393"/>
    </location>
</feature>